<protein>
    <submittedName>
        <fullName evidence="2">Glutaredoxin-2</fullName>
    </submittedName>
</protein>
<dbReference type="Gene3D" id="3.40.30.10">
    <property type="entry name" value="Glutaredoxin"/>
    <property type="match status" value="1"/>
</dbReference>
<evidence type="ECO:0000313" key="3">
    <source>
        <dbReference type="EMBL" id="WEL39293.1"/>
    </source>
</evidence>
<keyword evidence="5" id="KW-1185">Reference proteome</keyword>
<feature type="domain" description="Glutaredoxin" evidence="1">
    <location>
        <begin position="38"/>
        <end position="94"/>
    </location>
</feature>
<sequence length="130" mass="14551">MRSVLLVISAIYGFRTIGGSIKEGSVDYEKMVSQEKCVLFVRRFCPYSIAARELLDDSGVRCKVVEVDELPEAIDFVKRYQRTFPAFFLDGVLVKGGYEGLSYLSSRSLPPFDKSSPSIDRKGISPRLKG</sequence>
<dbReference type="Proteomes" id="UP001217963">
    <property type="component" value="Chromosome VIII"/>
</dbReference>
<evidence type="ECO:0000313" key="5">
    <source>
        <dbReference type="Proteomes" id="UP001217963"/>
    </source>
</evidence>
<gene>
    <name evidence="2" type="ORF">GPU96_08g15880</name>
    <name evidence="3" type="ORF">PFJ87_08g01580</name>
</gene>
<accession>A0A9Q9C455</accession>
<evidence type="ECO:0000259" key="1">
    <source>
        <dbReference type="Pfam" id="PF00462"/>
    </source>
</evidence>
<organism evidence="2 4">
    <name type="scientific">Encephalitozoon hellem</name>
    <name type="common">Microsporidian parasite</name>
    <dbReference type="NCBI Taxonomy" id="27973"/>
    <lineage>
        <taxon>Eukaryota</taxon>
        <taxon>Fungi</taxon>
        <taxon>Fungi incertae sedis</taxon>
        <taxon>Microsporidia</taxon>
        <taxon>Unikaryonidae</taxon>
        <taxon>Encephalitozoon</taxon>
    </lineage>
</organism>
<name>A0A9Q9C455_ENCHE</name>
<dbReference type="GO" id="GO:0016491">
    <property type="term" value="F:oxidoreductase activity"/>
    <property type="evidence" value="ECO:0007669"/>
    <property type="project" value="UniProtKB-ARBA"/>
</dbReference>
<dbReference type="AlphaFoldDB" id="A0A9Q9C455"/>
<evidence type="ECO:0000313" key="4">
    <source>
        <dbReference type="Proteomes" id="UP001059546"/>
    </source>
</evidence>
<reference evidence="3 5" key="2">
    <citation type="submission" date="2023-02" db="EMBL/GenBank/DDBJ databases">
        <title>Encephalitozoon hellem ATCC 50451 complete genome.</title>
        <authorList>
            <person name="Mascarenhas dos Santos A.C."/>
            <person name="Julian A.T."/>
            <person name="Pombert J.-F."/>
        </authorList>
    </citation>
    <scope>NUCLEOTIDE SEQUENCE [LARGE SCALE GENOMIC DNA]</scope>
    <source>
        <strain evidence="3 5">ATCC 50451</strain>
    </source>
</reference>
<dbReference type="CDD" id="cd02066">
    <property type="entry name" value="GRX_family"/>
    <property type="match status" value="1"/>
</dbReference>
<dbReference type="Proteomes" id="UP001059546">
    <property type="component" value="Chromosome VIII"/>
</dbReference>
<proteinExistence type="predicted"/>
<dbReference type="Pfam" id="PF00462">
    <property type="entry name" value="Glutaredoxin"/>
    <property type="match status" value="1"/>
</dbReference>
<dbReference type="InterPro" id="IPR036249">
    <property type="entry name" value="Thioredoxin-like_sf"/>
</dbReference>
<dbReference type="EMBL" id="CP119069">
    <property type="protein sequence ID" value="WEL39293.1"/>
    <property type="molecule type" value="Genomic_DNA"/>
</dbReference>
<evidence type="ECO:0000313" key="2">
    <source>
        <dbReference type="EMBL" id="UTX43814.1"/>
    </source>
</evidence>
<dbReference type="OrthoDB" id="418495at2759"/>
<dbReference type="SUPFAM" id="SSF52833">
    <property type="entry name" value="Thioredoxin-like"/>
    <property type="match status" value="1"/>
</dbReference>
<reference evidence="2" key="1">
    <citation type="submission" date="2021-05" db="EMBL/GenBank/DDBJ databases">
        <title>Encephalitozoon hellem ATCC 50604 Complete Genome.</title>
        <authorList>
            <person name="Mascarenhas dos Santos A.C."/>
            <person name="Julian A.T."/>
            <person name="Pombert J.-F."/>
        </authorList>
    </citation>
    <scope>NUCLEOTIDE SEQUENCE</scope>
    <source>
        <strain evidence="2">ATCC 50604</strain>
    </source>
</reference>
<dbReference type="PROSITE" id="PS51354">
    <property type="entry name" value="GLUTAREDOXIN_2"/>
    <property type="match status" value="1"/>
</dbReference>
<dbReference type="EMBL" id="CP075154">
    <property type="protein sequence ID" value="UTX43814.1"/>
    <property type="molecule type" value="Genomic_DNA"/>
</dbReference>
<dbReference type="InterPro" id="IPR002109">
    <property type="entry name" value="Glutaredoxin"/>
</dbReference>